<keyword evidence="5" id="KW-0342">GTP-binding</keyword>
<evidence type="ECO:0000256" key="8">
    <source>
        <dbReference type="ARBA" id="ARBA00023289"/>
    </source>
</evidence>
<dbReference type="PROSITE" id="PS51419">
    <property type="entry name" value="RAB"/>
    <property type="match status" value="1"/>
</dbReference>
<dbReference type="SMART" id="SM00175">
    <property type="entry name" value="RAB"/>
    <property type="match status" value="1"/>
</dbReference>
<evidence type="ECO:0000256" key="5">
    <source>
        <dbReference type="ARBA" id="ARBA00023134"/>
    </source>
</evidence>
<gene>
    <name evidence="11" type="primary">LOC115736701</name>
</gene>
<dbReference type="OrthoDB" id="1620314at2759"/>
<dbReference type="SMART" id="SM00177">
    <property type="entry name" value="ARF"/>
    <property type="match status" value="1"/>
</dbReference>
<dbReference type="CDD" id="cd01868">
    <property type="entry name" value="Rab11_like"/>
    <property type="match status" value="1"/>
</dbReference>
<keyword evidence="4" id="KW-0653">Protein transport</keyword>
<keyword evidence="6" id="KW-0472">Membrane</keyword>
<dbReference type="PROSITE" id="PS51421">
    <property type="entry name" value="RAS"/>
    <property type="match status" value="1"/>
</dbReference>
<dbReference type="GO" id="GO:0003924">
    <property type="term" value="F:GTPase activity"/>
    <property type="evidence" value="ECO:0007669"/>
    <property type="project" value="InterPro"/>
</dbReference>
<dbReference type="AlphaFoldDB" id="A0A8B8NR20"/>
<name>A0A8B8NR20_9MYRT</name>
<evidence type="ECO:0000256" key="2">
    <source>
        <dbReference type="ARBA" id="ARBA00022448"/>
    </source>
</evidence>
<evidence type="ECO:0000256" key="6">
    <source>
        <dbReference type="ARBA" id="ARBA00023136"/>
    </source>
</evidence>
<dbReference type="PRINTS" id="PR00449">
    <property type="entry name" value="RASTRNSFRMNG"/>
</dbReference>
<keyword evidence="2" id="KW-0813">Transport</keyword>
<keyword evidence="10" id="KW-1185">Reference proteome</keyword>
<evidence type="ECO:0000256" key="7">
    <source>
        <dbReference type="ARBA" id="ARBA00023288"/>
    </source>
</evidence>
<dbReference type="SMART" id="SM00174">
    <property type="entry name" value="RHO"/>
    <property type="match status" value="1"/>
</dbReference>
<dbReference type="RefSeq" id="XP_030524388.1">
    <property type="nucleotide sequence ID" value="XM_030668528.2"/>
</dbReference>
<dbReference type="FunFam" id="3.40.50.300:FF:000067">
    <property type="entry name" value="ras-related protein RABA1f"/>
    <property type="match status" value="1"/>
</dbReference>
<dbReference type="InterPro" id="IPR001806">
    <property type="entry name" value="Small_GTPase"/>
</dbReference>
<dbReference type="Proteomes" id="UP000827889">
    <property type="component" value="Chromosome 8"/>
</dbReference>
<keyword evidence="8" id="KW-0636">Prenylation</keyword>
<organism evidence="10 11">
    <name type="scientific">Rhodamnia argentea</name>
    <dbReference type="NCBI Taxonomy" id="178133"/>
    <lineage>
        <taxon>Eukaryota</taxon>
        <taxon>Viridiplantae</taxon>
        <taxon>Streptophyta</taxon>
        <taxon>Embryophyta</taxon>
        <taxon>Tracheophyta</taxon>
        <taxon>Spermatophyta</taxon>
        <taxon>Magnoliopsida</taxon>
        <taxon>eudicotyledons</taxon>
        <taxon>Gunneridae</taxon>
        <taxon>Pentapetalae</taxon>
        <taxon>rosids</taxon>
        <taxon>malvids</taxon>
        <taxon>Myrtales</taxon>
        <taxon>Myrtaceae</taxon>
        <taxon>Myrtoideae</taxon>
        <taxon>Myrteae</taxon>
        <taxon>Australasian group</taxon>
        <taxon>Rhodamnia</taxon>
    </lineage>
</organism>
<dbReference type="SMART" id="SM00173">
    <property type="entry name" value="RAS"/>
    <property type="match status" value="1"/>
</dbReference>
<evidence type="ECO:0000313" key="10">
    <source>
        <dbReference type="Proteomes" id="UP000827889"/>
    </source>
</evidence>
<dbReference type="PROSITE" id="PS51420">
    <property type="entry name" value="RHO"/>
    <property type="match status" value="1"/>
</dbReference>
<comment type="subcellular location">
    <subcellularLocation>
        <location evidence="9">Endomembrane system</location>
        <topology evidence="9">Lipid-anchor</topology>
    </subcellularLocation>
</comment>
<dbReference type="KEGG" id="rarg:115736701"/>
<evidence type="ECO:0000256" key="3">
    <source>
        <dbReference type="ARBA" id="ARBA00022741"/>
    </source>
</evidence>
<keyword evidence="7" id="KW-0449">Lipoprotein</keyword>
<dbReference type="Pfam" id="PF00071">
    <property type="entry name" value="Ras"/>
    <property type="match status" value="1"/>
</dbReference>
<dbReference type="InterPro" id="IPR005225">
    <property type="entry name" value="Small_GTP-bd"/>
</dbReference>
<dbReference type="GO" id="GO:0012505">
    <property type="term" value="C:endomembrane system"/>
    <property type="evidence" value="ECO:0007669"/>
    <property type="project" value="UniProtKB-SubCell"/>
</dbReference>
<dbReference type="SMART" id="SM00176">
    <property type="entry name" value="RAN"/>
    <property type="match status" value="1"/>
</dbReference>
<accession>A0A8B8NR20</accession>
<evidence type="ECO:0000256" key="1">
    <source>
        <dbReference type="ARBA" id="ARBA00006270"/>
    </source>
</evidence>
<dbReference type="InterPro" id="IPR050209">
    <property type="entry name" value="Rab_GTPases_membrane_traffic"/>
</dbReference>
<comment type="similarity">
    <text evidence="1">Belongs to the small GTPase superfamily. Rab family.</text>
</comment>
<evidence type="ECO:0000313" key="11">
    <source>
        <dbReference type="RefSeq" id="XP_030524388.1"/>
    </source>
</evidence>
<dbReference type="GO" id="GO:0005525">
    <property type="term" value="F:GTP binding"/>
    <property type="evidence" value="ECO:0007669"/>
    <property type="project" value="UniProtKB-KW"/>
</dbReference>
<proteinExistence type="inferred from homology"/>
<dbReference type="Gene3D" id="3.40.50.300">
    <property type="entry name" value="P-loop containing nucleotide triphosphate hydrolases"/>
    <property type="match status" value="1"/>
</dbReference>
<dbReference type="PANTHER" id="PTHR47979">
    <property type="entry name" value="DRAB11-RELATED"/>
    <property type="match status" value="1"/>
</dbReference>
<dbReference type="NCBIfam" id="TIGR00231">
    <property type="entry name" value="small_GTP"/>
    <property type="match status" value="1"/>
</dbReference>
<evidence type="ECO:0000256" key="4">
    <source>
        <dbReference type="ARBA" id="ARBA00022927"/>
    </source>
</evidence>
<dbReference type="GeneID" id="115736701"/>
<evidence type="ECO:0000256" key="9">
    <source>
        <dbReference type="ARBA" id="ARBA00037868"/>
    </source>
</evidence>
<reference evidence="11" key="1">
    <citation type="submission" date="2025-08" db="UniProtKB">
        <authorList>
            <consortium name="RefSeq"/>
        </authorList>
    </citation>
    <scope>IDENTIFICATION</scope>
    <source>
        <tissue evidence="11">Leaf</tissue>
    </source>
</reference>
<dbReference type="SUPFAM" id="SSF52540">
    <property type="entry name" value="P-loop containing nucleoside triphosphate hydrolases"/>
    <property type="match status" value="1"/>
</dbReference>
<dbReference type="InterPro" id="IPR027417">
    <property type="entry name" value="P-loop_NTPase"/>
</dbReference>
<sequence>MAENANVECDCMFKIVLIGDAGVGKSNILARFTRNEFCMEFRPNIGFEFASMMLQVEGKMVKVQIWDTAGQERSRAVTSAYYRGVVGALLVYDITRRETFDNIQRWLRQLRDRADSNIVIMLAGNKCDLNHVRAVQREEGEALANVEGLLFLETSALDATNIERAFQAILTQINHIKRLRALAARETVAAASPRDRGTTINVADASGLRNRIWCCSI</sequence>
<protein>
    <submittedName>
        <fullName evidence="11">Ras-related protein Rab11C-like</fullName>
    </submittedName>
</protein>
<keyword evidence="3" id="KW-0547">Nucleotide-binding</keyword>
<dbReference type="GO" id="GO:0015031">
    <property type="term" value="P:protein transport"/>
    <property type="evidence" value="ECO:0007669"/>
    <property type="project" value="UniProtKB-KW"/>
</dbReference>